<evidence type="ECO:0000313" key="1">
    <source>
        <dbReference type="EMBL" id="ABT13799.1"/>
    </source>
</evidence>
<reference evidence="1 2" key="1">
    <citation type="journal article" date="2007" name="Virology">
        <title>Sequence and annotation of the 314-kb MT325 and the 321-kb FR483 viruses that infect Chlorella Pbi.</title>
        <authorList>
            <person name="Fitzgerald L.A."/>
            <person name="Graves M.V."/>
            <person name="Li X."/>
            <person name="Feldblyum T."/>
            <person name="Hartigan J."/>
            <person name="Van Etten J.L."/>
        </authorList>
    </citation>
    <scope>NUCLEOTIDE SEQUENCE [LARGE SCALE GENOMIC DNA]</scope>
    <source>
        <strain evidence="1 2">MT325</strain>
    </source>
</reference>
<proteinExistence type="predicted"/>
<protein>
    <submittedName>
        <fullName evidence="1">Uncharacterized protein m245L</fullName>
    </submittedName>
</protein>
<evidence type="ECO:0000313" key="2">
    <source>
        <dbReference type="Proteomes" id="UP000246715"/>
    </source>
</evidence>
<gene>
    <name evidence="1" type="primary">m245L</name>
    <name evidence="1" type="ORF">MT325_m245L</name>
</gene>
<sequence>MFINSEFLEMSFPIGPLKYSSAAFINFKNFALFMFSTGMLEPERSTGRPKSPKYFSRKLSTRSASFPRSLSEDLWFA</sequence>
<dbReference type="Proteomes" id="UP000246715">
    <property type="component" value="Segment"/>
</dbReference>
<dbReference type="EMBL" id="DQ491001">
    <property type="protein sequence ID" value="ABT13799.1"/>
    <property type="molecule type" value="Genomic_DNA"/>
</dbReference>
<name>A7ITX5_PBCVM</name>
<organismHost>
    <name type="scientific">Paramecium bursaria</name>
    <dbReference type="NCBI Taxonomy" id="74790"/>
</organismHost>
<organism evidence="1 2">
    <name type="scientific">Paramecium bursaria Chlorella virus MT325</name>
    <name type="common">PBCV-MT325</name>
    <dbReference type="NCBI Taxonomy" id="346932"/>
    <lineage>
        <taxon>Viruses</taxon>
        <taxon>Varidnaviria</taxon>
        <taxon>Bamfordvirae</taxon>
        <taxon>Nucleocytoviricota</taxon>
        <taxon>Megaviricetes</taxon>
        <taxon>Algavirales</taxon>
        <taxon>Phycodnaviridae</taxon>
        <taxon>Chlorovirus</taxon>
        <taxon>Chlorovirus conductrix</taxon>
        <taxon>Paramecium bursaria Chlorella virus A1</taxon>
    </lineage>
</organism>
<accession>A7ITX5</accession>